<dbReference type="PROSITE" id="PS50181">
    <property type="entry name" value="FBOX"/>
    <property type="match status" value="1"/>
</dbReference>
<feature type="repeat" description="WD" evidence="4">
    <location>
        <begin position="517"/>
        <end position="556"/>
    </location>
</feature>
<feature type="domain" description="F-box" evidence="6">
    <location>
        <begin position="219"/>
        <end position="265"/>
    </location>
</feature>
<dbReference type="SMART" id="SM00320">
    <property type="entry name" value="WD40"/>
    <property type="match status" value="7"/>
</dbReference>
<organism evidence="7 9">
    <name type="scientific">Sipha flava</name>
    <name type="common">yellow sugarcane aphid</name>
    <dbReference type="NCBI Taxonomy" id="143950"/>
    <lineage>
        <taxon>Eukaryota</taxon>
        <taxon>Metazoa</taxon>
        <taxon>Ecdysozoa</taxon>
        <taxon>Arthropoda</taxon>
        <taxon>Hexapoda</taxon>
        <taxon>Insecta</taxon>
        <taxon>Pterygota</taxon>
        <taxon>Neoptera</taxon>
        <taxon>Paraneoptera</taxon>
        <taxon>Hemiptera</taxon>
        <taxon>Sternorrhyncha</taxon>
        <taxon>Aphidomorpha</taxon>
        <taxon>Aphidoidea</taxon>
        <taxon>Aphididae</taxon>
        <taxon>Sipha</taxon>
    </lineage>
</organism>
<evidence type="ECO:0000256" key="4">
    <source>
        <dbReference type="PROSITE-ProRule" id="PRU00221"/>
    </source>
</evidence>
<sequence>MEGDQLDFEDPSSSLEKTDSTSQSPTMCPVVLEVAEQELIIEESAPTTDSDEIGIANIEINNVFSLHLVDETCTDQDLYSDESPLPGGWVNDEWTDASCEHEDASSVNGVVRKRKISNSTLTSEDFPSKKQYYDQNNLTHERLIPKLVENELDKVDKIKIRRSCIPSKDNPPEEMMEWLKTFTKWSNAERMLAIDMLVDECEPTQVRHMLQLIEPQFQRDFISLLPKELALYVLSYLEPKDLLKAAQTCRSWMFLSEDNLLWREKCLNAGIPLMEQSTIKCSKNHYSTSPWKASYMRHHAIEMNWRVKPIRMPIILKGHDDHVITCLQFCGNQVVSGSDDNTLKVWSVITGKCLRTLVGHTGGVWSSQMADNVIISGSTDRTLKVWNSETGQCTHTLYGHTSTVRCMHLHENKVVSGSRDASLRLWDIRTGQCLSIFLGHQAAVRCVQYDGRLIVSGAYDYLVKVWDAESETCLHTLSGHTNRVYSLQFDSTHVVSGSLDTSIRVWDVETGTCKHTLMGHQSLTSGMELRDNILVSGNADSTVKVWDILTGQCLQTLSGPNKHNSAVTCLQFNTRFVITSSDDGTVKLWDVKTGDFIRNLIALESGGSGGVVWRIRANETKLVCAVGSRNGTEETKLFVLDFDADYK</sequence>
<dbReference type="AlphaFoldDB" id="A0A8B8GC69"/>
<dbReference type="SMART" id="SM00256">
    <property type="entry name" value="FBOX"/>
    <property type="match status" value="1"/>
</dbReference>
<dbReference type="GO" id="GO:0010992">
    <property type="term" value="P:ubiquitin recycling"/>
    <property type="evidence" value="ECO:0007669"/>
    <property type="project" value="TreeGrafter"/>
</dbReference>
<dbReference type="CDD" id="cd00200">
    <property type="entry name" value="WD40"/>
    <property type="match status" value="1"/>
</dbReference>
<feature type="repeat" description="WD" evidence="4">
    <location>
        <begin position="331"/>
        <end position="356"/>
    </location>
</feature>
<evidence type="ECO:0000259" key="6">
    <source>
        <dbReference type="PROSITE" id="PS50181"/>
    </source>
</evidence>
<dbReference type="SUPFAM" id="SSF81383">
    <property type="entry name" value="F-box domain"/>
    <property type="match status" value="1"/>
</dbReference>
<dbReference type="Proteomes" id="UP000694846">
    <property type="component" value="Unplaced"/>
</dbReference>
<accession>A0A8B8GC69</accession>
<dbReference type="Gene3D" id="1.20.1280.50">
    <property type="match status" value="1"/>
</dbReference>
<dbReference type="InterPro" id="IPR019775">
    <property type="entry name" value="WD40_repeat_CS"/>
</dbReference>
<evidence type="ECO:0000256" key="5">
    <source>
        <dbReference type="SAM" id="MobiDB-lite"/>
    </source>
</evidence>
<dbReference type="InterPro" id="IPR020472">
    <property type="entry name" value="WD40_PAC1"/>
</dbReference>
<evidence type="ECO:0000313" key="9">
    <source>
        <dbReference type="RefSeq" id="XP_025420523.1"/>
    </source>
</evidence>
<dbReference type="GeneID" id="112690678"/>
<dbReference type="Gene3D" id="2.130.10.10">
    <property type="entry name" value="YVTN repeat-like/Quinoprotein amine dehydrogenase"/>
    <property type="match status" value="1"/>
</dbReference>
<dbReference type="GO" id="GO:0043130">
    <property type="term" value="F:ubiquitin binding"/>
    <property type="evidence" value="ECO:0007669"/>
    <property type="project" value="TreeGrafter"/>
</dbReference>
<feature type="compositionally biased region" description="Polar residues" evidence="5">
    <location>
        <begin position="11"/>
        <end position="26"/>
    </location>
</feature>
<keyword evidence="3" id="KW-0833">Ubl conjugation pathway</keyword>
<dbReference type="PROSITE" id="PS50294">
    <property type="entry name" value="WD_REPEATS_REGION"/>
    <property type="match status" value="6"/>
</dbReference>
<dbReference type="InterPro" id="IPR036322">
    <property type="entry name" value="WD40_repeat_dom_sf"/>
</dbReference>
<dbReference type="InterPro" id="IPR036047">
    <property type="entry name" value="F-box-like_dom_sf"/>
</dbReference>
<keyword evidence="2" id="KW-0677">Repeat</keyword>
<feature type="region of interest" description="Disordered" evidence="5">
    <location>
        <begin position="1"/>
        <end position="26"/>
    </location>
</feature>
<evidence type="ECO:0000256" key="1">
    <source>
        <dbReference type="ARBA" id="ARBA00022574"/>
    </source>
</evidence>
<feature type="repeat" description="WD" evidence="4">
    <location>
        <begin position="397"/>
        <end position="436"/>
    </location>
</feature>
<dbReference type="PROSITE" id="PS50082">
    <property type="entry name" value="WD_REPEATS_2"/>
    <property type="match status" value="7"/>
</dbReference>
<feature type="compositionally biased region" description="Acidic residues" evidence="5">
    <location>
        <begin position="1"/>
        <end position="10"/>
    </location>
</feature>
<evidence type="ECO:0000313" key="8">
    <source>
        <dbReference type="RefSeq" id="XP_025420522.1"/>
    </source>
</evidence>
<feature type="repeat" description="WD" evidence="4">
    <location>
        <begin position="560"/>
        <end position="599"/>
    </location>
</feature>
<dbReference type="InterPro" id="IPR001810">
    <property type="entry name" value="F-box_dom"/>
</dbReference>
<dbReference type="InterPro" id="IPR001680">
    <property type="entry name" value="WD40_rpt"/>
</dbReference>
<proteinExistence type="predicted"/>
<dbReference type="Pfam" id="PF12937">
    <property type="entry name" value="F-box-like"/>
    <property type="match status" value="1"/>
</dbReference>
<reference evidence="8 9" key="1">
    <citation type="submission" date="2025-04" db="UniProtKB">
        <authorList>
            <consortium name="RefSeq"/>
        </authorList>
    </citation>
    <scope>IDENTIFICATION</scope>
    <source>
        <tissue evidence="8 9">Whole body</tissue>
    </source>
</reference>
<dbReference type="PANTHER" id="PTHR19849">
    <property type="entry name" value="PHOSPHOLIPASE A-2-ACTIVATING PROTEIN"/>
    <property type="match status" value="1"/>
</dbReference>
<dbReference type="SUPFAM" id="SSF50978">
    <property type="entry name" value="WD40 repeat-like"/>
    <property type="match status" value="1"/>
</dbReference>
<gene>
    <name evidence="8 9" type="primary">LOC112690678</name>
</gene>
<dbReference type="FunFam" id="1.20.1280.50:FF:000133">
    <property type="entry name" value="F-box and WD repeat domain-containing 7"/>
    <property type="match status" value="1"/>
</dbReference>
<dbReference type="OrthoDB" id="190105at2759"/>
<dbReference type="InterPro" id="IPR015943">
    <property type="entry name" value="WD40/YVTN_repeat-like_dom_sf"/>
</dbReference>
<protein>
    <submittedName>
        <fullName evidence="8 9">F-box/WD repeat-containing protein 7 isoform X1</fullName>
    </submittedName>
</protein>
<dbReference type="RefSeq" id="XP_025420523.1">
    <property type="nucleotide sequence ID" value="XM_025564738.1"/>
</dbReference>
<dbReference type="PANTHER" id="PTHR19849:SF1">
    <property type="entry name" value="F-BOX_WD REPEAT-CONTAINING PROTEIN 7"/>
    <property type="match status" value="1"/>
</dbReference>
<evidence type="ECO:0000313" key="7">
    <source>
        <dbReference type="Proteomes" id="UP000694846"/>
    </source>
</evidence>
<dbReference type="Pfam" id="PF00400">
    <property type="entry name" value="WD40"/>
    <property type="match status" value="7"/>
</dbReference>
<dbReference type="RefSeq" id="XP_025420522.1">
    <property type="nucleotide sequence ID" value="XM_025564737.1"/>
</dbReference>
<name>A0A8B8GC69_9HEMI</name>
<evidence type="ECO:0000256" key="3">
    <source>
        <dbReference type="ARBA" id="ARBA00022786"/>
    </source>
</evidence>
<dbReference type="GO" id="GO:0050793">
    <property type="term" value="P:regulation of developmental process"/>
    <property type="evidence" value="ECO:0007669"/>
    <property type="project" value="UniProtKB-ARBA"/>
</dbReference>
<dbReference type="CTD" id="38516"/>
<feature type="repeat" description="WD" evidence="4">
    <location>
        <begin position="357"/>
        <end position="396"/>
    </location>
</feature>
<dbReference type="PRINTS" id="PR00320">
    <property type="entry name" value="GPROTEINBRPT"/>
</dbReference>
<dbReference type="PROSITE" id="PS00678">
    <property type="entry name" value="WD_REPEATS_1"/>
    <property type="match status" value="6"/>
</dbReference>
<dbReference type="GO" id="GO:0005634">
    <property type="term" value="C:nucleus"/>
    <property type="evidence" value="ECO:0007669"/>
    <property type="project" value="TreeGrafter"/>
</dbReference>
<keyword evidence="1 4" id="KW-0853">WD repeat</keyword>
<feature type="repeat" description="WD" evidence="4">
    <location>
        <begin position="437"/>
        <end position="476"/>
    </location>
</feature>
<dbReference type="CDD" id="cd22133">
    <property type="entry name" value="F-box_FBXW7"/>
    <property type="match status" value="1"/>
</dbReference>
<dbReference type="FunFam" id="2.130.10.10:FF:000032">
    <property type="entry name" value="F-box/WD repeat-containing protein 7 isoform X1"/>
    <property type="match status" value="1"/>
</dbReference>
<dbReference type="GO" id="GO:0043161">
    <property type="term" value="P:proteasome-mediated ubiquitin-dependent protein catabolic process"/>
    <property type="evidence" value="ECO:0007669"/>
    <property type="project" value="TreeGrafter"/>
</dbReference>
<keyword evidence="7" id="KW-1185">Reference proteome</keyword>
<dbReference type="GO" id="GO:0005737">
    <property type="term" value="C:cytoplasm"/>
    <property type="evidence" value="ECO:0007669"/>
    <property type="project" value="TreeGrafter"/>
</dbReference>
<feature type="repeat" description="WD" evidence="4">
    <location>
        <begin position="477"/>
        <end position="516"/>
    </location>
</feature>
<evidence type="ECO:0000256" key="2">
    <source>
        <dbReference type="ARBA" id="ARBA00022737"/>
    </source>
</evidence>